<protein>
    <submittedName>
        <fullName evidence="1">Uncharacterized protein</fullName>
    </submittedName>
</protein>
<evidence type="ECO:0000313" key="1">
    <source>
        <dbReference type="EMBL" id="KAK4745209.1"/>
    </source>
</evidence>
<dbReference type="PANTHER" id="PTHR33601:SF21">
    <property type="entry name" value="PROTEIN LITTLE ZIPPER 1-LIKE"/>
    <property type="match status" value="1"/>
</dbReference>
<comment type="caution">
    <text evidence="1">The sequence shown here is derived from an EMBL/GenBank/DDBJ whole genome shotgun (WGS) entry which is preliminary data.</text>
</comment>
<reference evidence="1 2" key="1">
    <citation type="journal article" date="2023" name="Hortic Res">
        <title>Pangenome of water caltrop reveals structural variations and asymmetric subgenome divergence after allopolyploidization.</title>
        <authorList>
            <person name="Zhang X."/>
            <person name="Chen Y."/>
            <person name="Wang L."/>
            <person name="Yuan Y."/>
            <person name="Fang M."/>
            <person name="Shi L."/>
            <person name="Lu R."/>
            <person name="Comes H.P."/>
            <person name="Ma Y."/>
            <person name="Chen Y."/>
            <person name="Huang G."/>
            <person name="Zhou Y."/>
            <person name="Zheng Z."/>
            <person name="Qiu Y."/>
        </authorList>
    </citation>
    <scope>NUCLEOTIDE SEQUENCE [LARGE SCALE GENOMIC DNA]</scope>
    <source>
        <tissue evidence="1">Roots</tissue>
    </source>
</reference>
<dbReference type="InterPro" id="IPR039312">
    <property type="entry name" value="ZPR"/>
</dbReference>
<gene>
    <name evidence="1" type="ORF">SAY87_011521</name>
</gene>
<dbReference type="PANTHER" id="PTHR33601">
    <property type="entry name" value="PROTEIN LITTLE ZIPPER 4"/>
    <property type="match status" value="1"/>
</dbReference>
<sequence>MCANTEEWVSVRSFRYFTKTRRSTRPKVQVYRFMRRACMQIQRTDDMELLNLQLYLKNHNIIEENEKLRKKADLLYQENLVLVSELKKKFPLLGCSPPSS</sequence>
<accession>A0AAN7JID2</accession>
<organism evidence="1 2">
    <name type="scientific">Trapa incisa</name>
    <dbReference type="NCBI Taxonomy" id="236973"/>
    <lineage>
        <taxon>Eukaryota</taxon>
        <taxon>Viridiplantae</taxon>
        <taxon>Streptophyta</taxon>
        <taxon>Embryophyta</taxon>
        <taxon>Tracheophyta</taxon>
        <taxon>Spermatophyta</taxon>
        <taxon>Magnoliopsida</taxon>
        <taxon>eudicotyledons</taxon>
        <taxon>Gunneridae</taxon>
        <taxon>Pentapetalae</taxon>
        <taxon>rosids</taxon>
        <taxon>malvids</taxon>
        <taxon>Myrtales</taxon>
        <taxon>Lythraceae</taxon>
        <taxon>Trapa</taxon>
    </lineage>
</organism>
<dbReference type="EMBL" id="JAXIOK010000022">
    <property type="protein sequence ID" value="KAK4745209.1"/>
    <property type="molecule type" value="Genomic_DNA"/>
</dbReference>
<dbReference type="Proteomes" id="UP001345219">
    <property type="component" value="Chromosome 9"/>
</dbReference>
<evidence type="ECO:0000313" key="2">
    <source>
        <dbReference type="Proteomes" id="UP001345219"/>
    </source>
</evidence>
<proteinExistence type="predicted"/>
<name>A0AAN7JID2_9MYRT</name>
<dbReference type="AlphaFoldDB" id="A0AAN7JID2"/>
<keyword evidence="2" id="KW-1185">Reference proteome</keyword>